<evidence type="ECO:0000259" key="4">
    <source>
        <dbReference type="PROSITE" id="PS50887"/>
    </source>
</evidence>
<dbReference type="PANTHER" id="PTHR44757:SF2">
    <property type="entry name" value="BIOFILM ARCHITECTURE MAINTENANCE PROTEIN MBAA"/>
    <property type="match status" value="1"/>
</dbReference>
<dbReference type="OrthoDB" id="9813903at2"/>
<dbReference type="NCBIfam" id="TIGR00254">
    <property type="entry name" value="GGDEF"/>
    <property type="match status" value="1"/>
</dbReference>
<dbReference type="SUPFAM" id="SSF141868">
    <property type="entry name" value="EAL domain-like"/>
    <property type="match status" value="1"/>
</dbReference>
<dbReference type="AlphaFoldDB" id="A0A1R1I928"/>
<reference evidence="5 6" key="1">
    <citation type="submission" date="2016-10" db="EMBL/GenBank/DDBJ databases">
        <title>Alkaliphiles isolated from bioreactors.</title>
        <authorList>
            <person name="Salah Z."/>
            <person name="Rout S.P."/>
            <person name="Humphreys P.N."/>
        </authorList>
    </citation>
    <scope>NUCLEOTIDE SEQUENCE [LARGE SCALE GENOMIC DNA]</scope>
    <source>
        <strain evidence="5 6">ZS02</strain>
    </source>
</reference>
<dbReference type="GO" id="GO:0003824">
    <property type="term" value="F:catalytic activity"/>
    <property type="evidence" value="ECO:0007669"/>
    <property type="project" value="UniProtKB-ARBA"/>
</dbReference>
<dbReference type="CDD" id="cd01949">
    <property type="entry name" value="GGDEF"/>
    <property type="match status" value="1"/>
</dbReference>
<dbReference type="Pfam" id="PF00563">
    <property type="entry name" value="EAL"/>
    <property type="match status" value="1"/>
</dbReference>
<dbReference type="NCBIfam" id="TIGR00229">
    <property type="entry name" value="sensory_box"/>
    <property type="match status" value="1"/>
</dbReference>
<dbReference type="PROSITE" id="PS50883">
    <property type="entry name" value="EAL"/>
    <property type="match status" value="1"/>
</dbReference>
<feature type="domain" description="EAL" evidence="2">
    <location>
        <begin position="739"/>
        <end position="994"/>
    </location>
</feature>
<dbReference type="SMART" id="SM00052">
    <property type="entry name" value="EAL"/>
    <property type="match status" value="1"/>
</dbReference>
<dbReference type="PANTHER" id="PTHR44757">
    <property type="entry name" value="DIGUANYLATE CYCLASE DGCP"/>
    <property type="match status" value="1"/>
</dbReference>
<dbReference type="GO" id="GO:0007165">
    <property type="term" value="P:signal transduction"/>
    <property type="evidence" value="ECO:0007669"/>
    <property type="project" value="InterPro"/>
</dbReference>
<dbReference type="InterPro" id="IPR052155">
    <property type="entry name" value="Biofilm_reg_signaling"/>
</dbReference>
<dbReference type="Gene3D" id="3.30.450.20">
    <property type="entry name" value="PAS domain"/>
    <property type="match status" value="3"/>
</dbReference>
<protein>
    <recommendedName>
        <fullName evidence="7">Diguanylate cyclase</fullName>
    </recommendedName>
</protein>
<comment type="caution">
    <text evidence="5">The sequence shown here is derived from an EMBL/GenBank/DDBJ whole genome shotgun (WGS) entry which is preliminary data.</text>
</comment>
<dbReference type="PROSITE" id="PS50887">
    <property type="entry name" value="GGDEF"/>
    <property type="match status" value="1"/>
</dbReference>
<dbReference type="STRING" id="418702.BJN45_08570"/>
<dbReference type="CDD" id="cd18773">
    <property type="entry name" value="PDC1_HK_sensor"/>
    <property type="match status" value="1"/>
</dbReference>
<dbReference type="EMBL" id="MTHD01000002">
    <property type="protein sequence ID" value="OMG55184.1"/>
    <property type="molecule type" value="Genomic_DNA"/>
</dbReference>
<dbReference type="InterPro" id="IPR035965">
    <property type="entry name" value="PAS-like_dom_sf"/>
</dbReference>
<dbReference type="CDD" id="cd06225">
    <property type="entry name" value="HAMP"/>
    <property type="match status" value="1"/>
</dbReference>
<keyword evidence="1" id="KW-0812">Transmembrane</keyword>
<dbReference type="RefSeq" id="WP_076093999.1">
    <property type="nucleotide sequence ID" value="NZ_MTHD01000002.1"/>
</dbReference>
<dbReference type="InterPro" id="IPR029787">
    <property type="entry name" value="Nucleotide_cyclase"/>
</dbReference>
<dbReference type="InterPro" id="IPR043128">
    <property type="entry name" value="Rev_trsase/Diguanyl_cyclase"/>
</dbReference>
<dbReference type="PROSITE" id="PS50885">
    <property type="entry name" value="HAMP"/>
    <property type="match status" value="1"/>
</dbReference>
<evidence type="ECO:0000313" key="6">
    <source>
        <dbReference type="Proteomes" id="UP000187526"/>
    </source>
</evidence>
<accession>A0A1R1I928</accession>
<dbReference type="InterPro" id="IPR000014">
    <property type="entry name" value="PAS"/>
</dbReference>
<dbReference type="SUPFAM" id="SSF55785">
    <property type="entry name" value="PYP-like sensor domain (PAS domain)"/>
    <property type="match status" value="1"/>
</dbReference>
<dbReference type="SUPFAM" id="SSF55073">
    <property type="entry name" value="Nucleotide cyclase"/>
    <property type="match status" value="1"/>
</dbReference>
<keyword evidence="1" id="KW-1133">Transmembrane helix</keyword>
<proteinExistence type="predicted"/>
<dbReference type="FunFam" id="3.30.70.270:FF:000001">
    <property type="entry name" value="Diguanylate cyclase domain protein"/>
    <property type="match status" value="1"/>
</dbReference>
<dbReference type="Gene3D" id="3.30.70.270">
    <property type="match status" value="1"/>
</dbReference>
<dbReference type="Gene3D" id="6.10.340.10">
    <property type="match status" value="1"/>
</dbReference>
<feature type="domain" description="GGDEF" evidence="4">
    <location>
        <begin position="599"/>
        <end position="730"/>
    </location>
</feature>
<evidence type="ECO:0000259" key="3">
    <source>
        <dbReference type="PROSITE" id="PS50885"/>
    </source>
</evidence>
<keyword evidence="1" id="KW-0472">Membrane</keyword>
<feature type="domain" description="HAMP" evidence="3">
    <location>
        <begin position="358"/>
        <end position="411"/>
    </location>
</feature>
<dbReference type="InterPro" id="IPR000160">
    <property type="entry name" value="GGDEF_dom"/>
</dbReference>
<gene>
    <name evidence="5" type="ORF">BJN45_08570</name>
</gene>
<dbReference type="SMART" id="SM00267">
    <property type="entry name" value="GGDEF"/>
    <property type="match status" value="1"/>
</dbReference>
<dbReference type="Gene3D" id="3.20.20.450">
    <property type="entry name" value="EAL domain"/>
    <property type="match status" value="1"/>
</dbReference>
<organism evidence="5 6">
    <name type="scientific">Azonexus hydrophilus</name>
    <dbReference type="NCBI Taxonomy" id="418702"/>
    <lineage>
        <taxon>Bacteria</taxon>
        <taxon>Pseudomonadati</taxon>
        <taxon>Pseudomonadota</taxon>
        <taxon>Betaproteobacteria</taxon>
        <taxon>Rhodocyclales</taxon>
        <taxon>Azonexaceae</taxon>
        <taxon>Azonexus</taxon>
    </lineage>
</organism>
<dbReference type="GO" id="GO:0016020">
    <property type="term" value="C:membrane"/>
    <property type="evidence" value="ECO:0007669"/>
    <property type="project" value="InterPro"/>
</dbReference>
<dbReference type="Pfam" id="PF13426">
    <property type="entry name" value="PAS_9"/>
    <property type="match status" value="1"/>
</dbReference>
<dbReference type="Proteomes" id="UP000187526">
    <property type="component" value="Unassembled WGS sequence"/>
</dbReference>
<dbReference type="CDD" id="cd01948">
    <property type="entry name" value="EAL"/>
    <property type="match status" value="1"/>
</dbReference>
<evidence type="ECO:0000313" key="5">
    <source>
        <dbReference type="EMBL" id="OMG55184.1"/>
    </source>
</evidence>
<dbReference type="InterPro" id="IPR001633">
    <property type="entry name" value="EAL_dom"/>
</dbReference>
<dbReference type="CDD" id="cd00130">
    <property type="entry name" value="PAS"/>
    <property type="match status" value="1"/>
</dbReference>
<name>A0A1R1I928_9RHOO</name>
<dbReference type="InterPro" id="IPR035919">
    <property type="entry name" value="EAL_sf"/>
</dbReference>
<feature type="transmembrane region" description="Helical" evidence="1">
    <location>
        <begin position="21"/>
        <end position="43"/>
    </location>
</feature>
<keyword evidence="6" id="KW-1185">Reference proteome</keyword>
<dbReference type="InterPro" id="IPR003660">
    <property type="entry name" value="HAMP_dom"/>
</dbReference>
<evidence type="ECO:0000256" key="1">
    <source>
        <dbReference type="SAM" id="Phobius"/>
    </source>
</evidence>
<dbReference type="Pfam" id="PF00990">
    <property type="entry name" value="GGDEF"/>
    <property type="match status" value="1"/>
</dbReference>
<evidence type="ECO:0008006" key="7">
    <source>
        <dbReference type="Google" id="ProtNLM"/>
    </source>
</evidence>
<evidence type="ECO:0000259" key="2">
    <source>
        <dbReference type="PROSITE" id="PS50883"/>
    </source>
</evidence>
<sequence>MNPSENTAVPLRKSLRIRVGLLVSGAVLLVAAGFMLLGIGPLAQRVAASHFSVATTHLQAELDAAFKPAAQVLEMAGNWLATAPPDTDDPAAFNRLFTPVLSALPKATSVVAGDSTGRGWMLMQLPDGGWRNRLTDLQRWDDRHHFFERDAIGNSREYWQSLDYDPRRRNWYTAAGGGNGVRWTAPYTFFTTGDPGITAAMRLQLADGRDLVIGIDLMLRDLSQTTMTADIGERGLAMVLTDDLRVLALPAPPPGTSNDKWLERTLKPYGELALPVLDRILSDWQGRPNQQVFRISADGTDWFARIVDYPLGEQKLHLVTLAPCRDFAPDWLPASGIIGSGLLSMLLLGGFFSRQQAKRIARPLEELAAASSRIGQLDFAPLEQQPSSIAEIRQLANAHETMRMLLQHNHEQITAQAAALRQQIEALHDAEDKIRDSEAYNKVLFSDSYIPLVVLDPESARFIDCNQAAADIYRLNDVDRVIGLALTDVSAPYQSDGTPSLAASREKLQQAIERGSLVFEWRHRRPDGERWDAEVHLMAFRHGNRLLLQFSLQDITDRKRAAQALEHLALYDTLTELPNRALFLDRLQQAIGQAGRDDDTVAVLFLDLDRFKEVNDTQGHEVGDAVLREVARRFREVLRHNELLARLGGDEFAVVASATDHAGAAYIAERLGQSLQAQIVTGGHVFSLGVSIGIAIYPNDGMTPDDLLRNADIAMYRAKGGPQHYMFYNREMSSGLSERIALARDLKAALNSDDDQLSLVFQPQFDLATSELVGAEALLRWQHPRHGGISPGVFIPIAEERGMMLMISNWVFDASCRQLLAWQAAGVAFRGRIAINIAAQQIEDASFPQHAAERVRSYGLDPALFELELTESGMMRNIDLAIELAGQLSTAGFTLAIDDFGTGYSSLAYLKRLPADKLKIDQSFVRDMIDNSNDHAIVATIIGMGRTLGLHTIAEGIETAEQASALLELGCQEGQGYLLGRPETAEAFARRWLG</sequence>